<evidence type="ECO:0000256" key="1">
    <source>
        <dbReference type="SAM" id="Phobius"/>
    </source>
</evidence>
<accession>A0ABU5I6T0</accession>
<keyword evidence="3" id="KW-1185">Reference proteome</keyword>
<name>A0ABU5I6T0_9HYPH</name>
<reference evidence="2 3" key="1">
    <citation type="submission" date="2023-12" db="EMBL/GenBank/DDBJ databases">
        <title>Description of Novel Strain Fulvimarina sp. 2208YS6-2-32 isolated from Uroteuthis (Photololigo) edulis.</title>
        <authorList>
            <person name="Park J.-S."/>
        </authorList>
    </citation>
    <scope>NUCLEOTIDE SEQUENCE [LARGE SCALE GENOMIC DNA]</scope>
    <source>
        <strain evidence="2 3">2208YS6-2-32</strain>
    </source>
</reference>
<keyword evidence="1" id="KW-0472">Membrane</keyword>
<feature type="transmembrane region" description="Helical" evidence="1">
    <location>
        <begin position="12"/>
        <end position="34"/>
    </location>
</feature>
<evidence type="ECO:0000313" key="2">
    <source>
        <dbReference type="EMBL" id="MDY8111092.1"/>
    </source>
</evidence>
<keyword evidence="1" id="KW-1133">Transmembrane helix</keyword>
<evidence type="ECO:0008006" key="4">
    <source>
        <dbReference type="Google" id="ProtNLM"/>
    </source>
</evidence>
<proteinExistence type="predicted"/>
<protein>
    <recommendedName>
        <fullName evidence="4">MFS transporter</fullName>
    </recommendedName>
</protein>
<dbReference type="EMBL" id="JAXLPB010000011">
    <property type="protein sequence ID" value="MDY8111092.1"/>
    <property type="molecule type" value="Genomic_DNA"/>
</dbReference>
<comment type="caution">
    <text evidence="2">The sequence shown here is derived from an EMBL/GenBank/DDBJ whole genome shotgun (WGS) entry which is preliminary data.</text>
</comment>
<dbReference type="RefSeq" id="WP_322189225.1">
    <property type="nucleotide sequence ID" value="NZ_JAXLPB010000011.1"/>
</dbReference>
<evidence type="ECO:0000313" key="3">
    <source>
        <dbReference type="Proteomes" id="UP001294412"/>
    </source>
</evidence>
<dbReference type="Proteomes" id="UP001294412">
    <property type="component" value="Unassembled WGS sequence"/>
</dbReference>
<keyword evidence="1" id="KW-0812">Transmembrane</keyword>
<feature type="transmembrane region" description="Helical" evidence="1">
    <location>
        <begin position="40"/>
        <end position="64"/>
    </location>
</feature>
<gene>
    <name evidence="2" type="ORF">U0C82_18370</name>
</gene>
<organism evidence="2 3">
    <name type="scientific">Fulvimarina uroteuthidis</name>
    <dbReference type="NCBI Taxonomy" id="3098149"/>
    <lineage>
        <taxon>Bacteria</taxon>
        <taxon>Pseudomonadati</taxon>
        <taxon>Pseudomonadota</taxon>
        <taxon>Alphaproteobacteria</taxon>
        <taxon>Hyphomicrobiales</taxon>
        <taxon>Aurantimonadaceae</taxon>
        <taxon>Fulvimarina</taxon>
    </lineage>
</organism>
<sequence length="123" mass="13657">MKAGDVQEGLGFVRFVLVWSSLSPVFLLWAIRGVDAVVDWVWVPACVALFALPSALLAFILYRARKSENLKTIAVHEAWDQREHLLTYLFAMLIPLFDANLGGLRDILAVGCAILFVMFCSGT</sequence>